<evidence type="ECO:0000256" key="4">
    <source>
        <dbReference type="ARBA" id="ARBA00022833"/>
    </source>
</evidence>
<dbReference type="PANTHER" id="PTHR10127">
    <property type="entry name" value="DISCOIDIN, CUB, EGF, LAMININ , AND ZINC METALLOPROTEASE DOMAIN CONTAINING"/>
    <property type="match status" value="1"/>
</dbReference>
<keyword evidence="2 6" id="KW-0479">Metal-binding</keyword>
<evidence type="ECO:0000256" key="2">
    <source>
        <dbReference type="ARBA" id="ARBA00022723"/>
    </source>
</evidence>
<name>A0A7M5VB40_9CNID</name>
<dbReference type="Gene3D" id="3.40.390.10">
    <property type="entry name" value="Collagenase (Catalytic Domain)"/>
    <property type="match status" value="1"/>
</dbReference>
<dbReference type="RefSeq" id="XP_066914753.1">
    <property type="nucleotide sequence ID" value="XM_067058652.1"/>
</dbReference>
<sequence>MRFGFALLLLLPFVSAWVKQMENDGMFEGDMLLTPDQQMAVQNGFTSIKKNFWPRTIYYDWEPTLANERSILDAIADYEKYTCFKFVKRTNEKDYIHFFKGSGCFSGVGYFPGSGKHSVSIGPGCSSKGVVIHEIGHRIGIYHEQGRVDRDKYINIHYENIVEKYKYAFRKFSSSQVTSHGTIYDFRSVMHYGSKAFSKNGKQTITTKDPKYQHQIGNRQGFSELDKIQINRMYKCSEAPPTNTPKPATVPTQAPSGPKVVLKHGHWRCLSLNNAGELIFTTRCKHAFEKIDGGYFRVHGTWRCIEPGRNDVLMAGNKCVSNYERTDIQPDGSFSILHKPSGKCIHPKGGSSYPRDGTVALIYRGCSGKRLKFKQEEI</sequence>
<dbReference type="GO" id="GO:0008270">
    <property type="term" value="F:zinc ion binding"/>
    <property type="evidence" value="ECO:0007669"/>
    <property type="project" value="UniProtKB-UniRule"/>
</dbReference>
<dbReference type="InterPro" id="IPR034035">
    <property type="entry name" value="Astacin-like_dom"/>
</dbReference>
<dbReference type="CDD" id="cd04280">
    <property type="entry name" value="ZnMc_astacin_like"/>
    <property type="match status" value="1"/>
</dbReference>
<dbReference type="PRINTS" id="PR00480">
    <property type="entry name" value="ASTACIN"/>
</dbReference>
<feature type="domain" description="Peptidase M12A" evidence="8">
    <location>
        <begin position="43"/>
        <end position="237"/>
    </location>
</feature>
<evidence type="ECO:0000313" key="10">
    <source>
        <dbReference type="Proteomes" id="UP000594262"/>
    </source>
</evidence>
<evidence type="ECO:0000256" key="7">
    <source>
        <dbReference type="RuleBase" id="RU361183"/>
    </source>
</evidence>
<comment type="cofactor">
    <cofactor evidence="6 7">
        <name>Zn(2+)</name>
        <dbReference type="ChEBI" id="CHEBI:29105"/>
    </cofactor>
    <text evidence="6 7">Binds 1 zinc ion per subunit.</text>
</comment>
<dbReference type="InterPro" id="IPR001506">
    <property type="entry name" value="Peptidase_M12A"/>
</dbReference>
<evidence type="ECO:0000256" key="5">
    <source>
        <dbReference type="ARBA" id="ARBA00023049"/>
    </source>
</evidence>
<dbReference type="EnsemblMetazoa" id="CLYHEMT007267.1">
    <property type="protein sequence ID" value="CLYHEMP007267.1"/>
    <property type="gene ID" value="CLYHEMG007267"/>
</dbReference>
<dbReference type="PROSITE" id="PS51864">
    <property type="entry name" value="ASTACIN"/>
    <property type="match status" value="1"/>
</dbReference>
<feature type="binding site" evidence="6">
    <location>
        <position position="137"/>
    </location>
    <ligand>
        <name>Zn(2+)</name>
        <dbReference type="ChEBI" id="CHEBI:29105"/>
        <note>catalytic</note>
    </ligand>
</feature>
<dbReference type="SMART" id="SM00235">
    <property type="entry name" value="ZnMc"/>
    <property type="match status" value="1"/>
</dbReference>
<evidence type="ECO:0000313" key="9">
    <source>
        <dbReference type="EnsemblMetazoa" id="CLYHEMP007267.1"/>
    </source>
</evidence>
<evidence type="ECO:0000256" key="1">
    <source>
        <dbReference type="ARBA" id="ARBA00022670"/>
    </source>
</evidence>
<protein>
    <recommendedName>
        <fullName evidence="7">Metalloendopeptidase</fullName>
        <ecNumber evidence="7">3.4.24.-</ecNumber>
    </recommendedName>
</protein>
<comment type="caution">
    <text evidence="6">Lacks conserved residue(s) required for the propagation of feature annotation.</text>
</comment>
<feature type="chain" id="PRO_5029933749" description="Metalloendopeptidase" evidence="7">
    <location>
        <begin position="17"/>
        <end position="378"/>
    </location>
</feature>
<keyword evidence="10" id="KW-1185">Reference proteome</keyword>
<dbReference type="AlphaFoldDB" id="A0A7M5VB40"/>
<keyword evidence="4 6" id="KW-0862">Zinc</keyword>
<proteinExistence type="predicted"/>
<evidence type="ECO:0000256" key="6">
    <source>
        <dbReference type="PROSITE-ProRule" id="PRU01211"/>
    </source>
</evidence>
<keyword evidence="3 6" id="KW-0378">Hydrolase</keyword>
<dbReference type="Gene3D" id="2.80.10.50">
    <property type="match status" value="1"/>
</dbReference>
<keyword evidence="5 6" id="KW-0482">Metalloprotease</keyword>
<accession>A0A7M5VB40</accession>
<evidence type="ECO:0000256" key="3">
    <source>
        <dbReference type="ARBA" id="ARBA00022801"/>
    </source>
</evidence>
<feature type="binding site" evidence="6">
    <location>
        <position position="133"/>
    </location>
    <ligand>
        <name>Zn(2+)</name>
        <dbReference type="ChEBI" id="CHEBI:29105"/>
        <note>catalytic</note>
    </ligand>
</feature>
<dbReference type="InterPro" id="IPR024079">
    <property type="entry name" value="MetalloPept_cat_dom_sf"/>
</dbReference>
<dbReference type="InterPro" id="IPR006026">
    <property type="entry name" value="Peptidase_Metallo"/>
</dbReference>
<reference evidence="9" key="1">
    <citation type="submission" date="2021-01" db="UniProtKB">
        <authorList>
            <consortium name="EnsemblMetazoa"/>
        </authorList>
    </citation>
    <scope>IDENTIFICATION</scope>
</reference>
<dbReference type="Proteomes" id="UP000594262">
    <property type="component" value="Unplaced"/>
</dbReference>
<feature type="binding site" evidence="6">
    <location>
        <position position="143"/>
    </location>
    <ligand>
        <name>Zn(2+)</name>
        <dbReference type="ChEBI" id="CHEBI:29105"/>
        <note>catalytic</note>
    </ligand>
</feature>
<keyword evidence="7" id="KW-0732">Signal</keyword>
<dbReference type="PANTHER" id="PTHR10127:SF780">
    <property type="entry name" value="METALLOENDOPEPTIDASE"/>
    <property type="match status" value="1"/>
</dbReference>
<keyword evidence="1 6" id="KW-0645">Protease</keyword>
<dbReference type="EC" id="3.4.24.-" evidence="7"/>
<feature type="signal peptide" evidence="7">
    <location>
        <begin position="1"/>
        <end position="16"/>
    </location>
</feature>
<dbReference type="GO" id="GO:0004222">
    <property type="term" value="F:metalloendopeptidase activity"/>
    <property type="evidence" value="ECO:0007669"/>
    <property type="project" value="UniProtKB-UniRule"/>
</dbReference>
<feature type="active site" evidence="6">
    <location>
        <position position="134"/>
    </location>
</feature>
<dbReference type="OrthoDB" id="291007at2759"/>
<dbReference type="GO" id="GO:0006508">
    <property type="term" value="P:proteolysis"/>
    <property type="evidence" value="ECO:0007669"/>
    <property type="project" value="UniProtKB-KW"/>
</dbReference>
<dbReference type="Pfam" id="PF01400">
    <property type="entry name" value="Astacin"/>
    <property type="match status" value="1"/>
</dbReference>
<dbReference type="GeneID" id="136801955"/>
<organism evidence="9 10">
    <name type="scientific">Clytia hemisphaerica</name>
    <dbReference type="NCBI Taxonomy" id="252671"/>
    <lineage>
        <taxon>Eukaryota</taxon>
        <taxon>Metazoa</taxon>
        <taxon>Cnidaria</taxon>
        <taxon>Hydrozoa</taxon>
        <taxon>Hydroidolina</taxon>
        <taxon>Leptothecata</taxon>
        <taxon>Obeliida</taxon>
        <taxon>Clytiidae</taxon>
        <taxon>Clytia</taxon>
    </lineage>
</organism>
<dbReference type="SUPFAM" id="SSF55486">
    <property type="entry name" value="Metalloproteases ('zincins'), catalytic domain"/>
    <property type="match status" value="1"/>
</dbReference>
<evidence type="ECO:0000259" key="8">
    <source>
        <dbReference type="PROSITE" id="PS51864"/>
    </source>
</evidence>